<evidence type="ECO:0000313" key="4">
    <source>
        <dbReference type="Proteomes" id="UP000766246"/>
    </source>
</evidence>
<feature type="domain" description="DUF6760" evidence="2">
    <location>
        <begin position="2"/>
        <end position="44"/>
    </location>
</feature>
<reference evidence="3" key="1">
    <citation type="submission" date="2019-04" db="EMBL/GenBank/DDBJ databases">
        <title>Evolution of Biomass-Degrading Anaerobic Consortia Revealed by Metagenomics.</title>
        <authorList>
            <person name="Peng X."/>
        </authorList>
    </citation>
    <scope>NUCLEOTIDE SEQUENCE</scope>
    <source>
        <strain evidence="3">SIG311</strain>
    </source>
</reference>
<proteinExistence type="predicted"/>
<protein>
    <recommendedName>
        <fullName evidence="2">DUF6760 domain-containing protein</fullName>
    </recommendedName>
</protein>
<accession>A0A927U9I2</accession>
<comment type="caution">
    <text evidence="3">The sequence shown here is derived from an EMBL/GenBank/DDBJ whole genome shotgun (WGS) entry which is preliminary data.</text>
</comment>
<name>A0A927U9I2_9FIRM</name>
<evidence type="ECO:0000259" key="2">
    <source>
        <dbReference type="Pfam" id="PF20546"/>
    </source>
</evidence>
<dbReference type="EMBL" id="SVER01000001">
    <property type="protein sequence ID" value="MBE5918229.1"/>
    <property type="molecule type" value="Genomic_DNA"/>
</dbReference>
<evidence type="ECO:0000313" key="3">
    <source>
        <dbReference type="EMBL" id="MBE5918229.1"/>
    </source>
</evidence>
<dbReference type="InterPro" id="IPR046648">
    <property type="entry name" value="DUF6760"/>
</dbReference>
<sequence>MAFISYYFHWSEEEVLSMDHNMRRRWCSEISQINASLNPSEGKSREKSILDMTPTNMVRM</sequence>
<dbReference type="Pfam" id="PF20546">
    <property type="entry name" value="DUF6760"/>
    <property type="match status" value="1"/>
</dbReference>
<dbReference type="Proteomes" id="UP000766246">
    <property type="component" value="Unassembled WGS sequence"/>
</dbReference>
<evidence type="ECO:0000256" key="1">
    <source>
        <dbReference type="SAM" id="MobiDB-lite"/>
    </source>
</evidence>
<feature type="region of interest" description="Disordered" evidence="1">
    <location>
        <begin position="37"/>
        <end position="60"/>
    </location>
</feature>
<organism evidence="3 4">
    <name type="scientific">Pseudobutyrivibrio ruminis</name>
    <dbReference type="NCBI Taxonomy" id="46206"/>
    <lineage>
        <taxon>Bacteria</taxon>
        <taxon>Bacillati</taxon>
        <taxon>Bacillota</taxon>
        <taxon>Clostridia</taxon>
        <taxon>Lachnospirales</taxon>
        <taxon>Lachnospiraceae</taxon>
        <taxon>Pseudobutyrivibrio</taxon>
    </lineage>
</organism>
<gene>
    <name evidence="3" type="ORF">E7272_00140</name>
</gene>
<dbReference type="AlphaFoldDB" id="A0A927U9I2"/>